<comment type="similarity">
    <text evidence="4">Belongs to the GDPGP1 family.</text>
</comment>
<dbReference type="GO" id="GO:0005737">
    <property type="term" value="C:cytoplasm"/>
    <property type="evidence" value="ECO:0007669"/>
    <property type="project" value="UniProtKB-SubCell"/>
</dbReference>
<sequence length="363" mass="42585">MWKVLDTGSCKLRASDRIEHFIEDDTPTLSYKSDHFHFWISEKENESIFDIKLRQAWEKAQKEGVFRYILNISEWKILEGPYKLLAQLNPDRAFRRRTPEHITSMSQPFDPTKFNFTRLSKNEIMFKIKDEDEDDIVAVNVSPIEWCHSLLIVKYLQCLPQSMTQYSLQKAVELLLLSSSPYFRVAYNSLCAFASVNHLHWHLYYLKHKMLLEYIDVQPYQGSIFLLENFASKGFCFKLSSSGKVETFVSSIFSLVTYLQRHQIAHNVYITRAKTKSTEEGYDDVRTYVWARKSHVDVKDTSLFNPAVCELFGHISIKTEEAYRNLTEETIAKILDDVTRESFLMVKKDICKIVENEMTTNEK</sequence>
<keyword evidence="10" id="KW-0548">Nucleotidyltransferase</keyword>
<evidence type="ECO:0000256" key="9">
    <source>
        <dbReference type="ARBA" id="ARBA00022679"/>
    </source>
</evidence>
<evidence type="ECO:0000256" key="5">
    <source>
        <dbReference type="ARBA" id="ARBA00012507"/>
    </source>
</evidence>
<name>A0AAD9RJK2_9HYME</name>
<dbReference type="PANTHER" id="PTHR20884:SF8">
    <property type="entry name" value="GDP-D-GLUCOSE PHOSPHORYLASE 1"/>
    <property type="match status" value="1"/>
</dbReference>
<proteinExistence type="inferred from homology"/>
<evidence type="ECO:0000256" key="11">
    <source>
        <dbReference type="ARBA" id="ARBA00022741"/>
    </source>
</evidence>
<evidence type="ECO:0000256" key="12">
    <source>
        <dbReference type="ARBA" id="ARBA00022801"/>
    </source>
</evidence>
<evidence type="ECO:0000259" key="13">
    <source>
        <dbReference type="Pfam" id="PF26216"/>
    </source>
</evidence>
<feature type="domain" description="GDPGP1-like C-terminal" evidence="13">
    <location>
        <begin position="223"/>
        <end position="356"/>
    </location>
</feature>
<organism evidence="15 16">
    <name type="scientific">Odynerus spinipes</name>
    <dbReference type="NCBI Taxonomy" id="1348599"/>
    <lineage>
        <taxon>Eukaryota</taxon>
        <taxon>Metazoa</taxon>
        <taxon>Ecdysozoa</taxon>
        <taxon>Arthropoda</taxon>
        <taxon>Hexapoda</taxon>
        <taxon>Insecta</taxon>
        <taxon>Pterygota</taxon>
        <taxon>Neoptera</taxon>
        <taxon>Endopterygota</taxon>
        <taxon>Hymenoptera</taxon>
        <taxon>Apocrita</taxon>
        <taxon>Aculeata</taxon>
        <taxon>Vespoidea</taxon>
        <taxon>Vespidae</taxon>
        <taxon>Eumeninae</taxon>
        <taxon>Odynerus</taxon>
    </lineage>
</organism>
<keyword evidence="12" id="KW-0378">Hydrolase</keyword>
<dbReference type="InterPro" id="IPR058865">
    <property type="entry name" value="GDPGP1_C"/>
</dbReference>
<feature type="domain" description="GDPGP1-like N-terminal" evidence="14">
    <location>
        <begin position="49"/>
        <end position="204"/>
    </location>
</feature>
<evidence type="ECO:0000256" key="8">
    <source>
        <dbReference type="ARBA" id="ARBA00022658"/>
    </source>
</evidence>
<evidence type="ECO:0000256" key="1">
    <source>
        <dbReference type="ARBA" id="ARBA00000063"/>
    </source>
</evidence>
<dbReference type="Pfam" id="PF26216">
    <property type="entry name" value="GDPGP1_C"/>
    <property type="match status" value="1"/>
</dbReference>
<evidence type="ECO:0000256" key="7">
    <source>
        <dbReference type="ARBA" id="ARBA00022490"/>
    </source>
</evidence>
<dbReference type="GO" id="GO:0000166">
    <property type="term" value="F:nucleotide binding"/>
    <property type="evidence" value="ECO:0007669"/>
    <property type="project" value="UniProtKB-KW"/>
</dbReference>
<dbReference type="GO" id="GO:0005085">
    <property type="term" value="F:guanyl-nucleotide exchange factor activity"/>
    <property type="evidence" value="ECO:0007669"/>
    <property type="project" value="UniProtKB-KW"/>
</dbReference>
<evidence type="ECO:0000313" key="15">
    <source>
        <dbReference type="EMBL" id="KAK2580914.1"/>
    </source>
</evidence>
<reference evidence="15" key="2">
    <citation type="journal article" date="2023" name="Commun. Biol.">
        <title>Intrasexual cuticular hydrocarbon dimorphism in a wasp sheds light on hydrocarbon biosynthesis genes in Hymenoptera.</title>
        <authorList>
            <person name="Moris V.C."/>
            <person name="Podsiadlowski L."/>
            <person name="Martin S."/>
            <person name="Oeyen J.P."/>
            <person name="Donath A."/>
            <person name="Petersen M."/>
            <person name="Wilbrandt J."/>
            <person name="Misof B."/>
            <person name="Liedtke D."/>
            <person name="Thamm M."/>
            <person name="Scheiner R."/>
            <person name="Schmitt T."/>
            <person name="Niehuis O."/>
        </authorList>
    </citation>
    <scope>NUCLEOTIDE SEQUENCE</scope>
    <source>
        <strain evidence="15">GBR_01_08_01A</strain>
    </source>
</reference>
<evidence type="ECO:0000256" key="4">
    <source>
        <dbReference type="ARBA" id="ARBA00006451"/>
    </source>
</evidence>
<accession>A0AAD9RJK2</accession>
<evidence type="ECO:0000256" key="3">
    <source>
        <dbReference type="ARBA" id="ARBA00004496"/>
    </source>
</evidence>
<dbReference type="EC" id="2.7.7.78" evidence="5"/>
<dbReference type="Proteomes" id="UP001258017">
    <property type="component" value="Unassembled WGS sequence"/>
</dbReference>
<dbReference type="InterPro" id="IPR036265">
    <property type="entry name" value="HIT-like_sf"/>
</dbReference>
<gene>
    <name evidence="15" type="ORF">KPH14_005983</name>
</gene>
<keyword evidence="8" id="KW-0344">Guanine-nucleotide releasing factor</keyword>
<dbReference type="GO" id="GO:0080048">
    <property type="term" value="F:GDP-D-glucose phosphorylase activity"/>
    <property type="evidence" value="ECO:0007669"/>
    <property type="project" value="UniProtKB-EC"/>
</dbReference>
<keyword evidence="7" id="KW-0963">Cytoplasm</keyword>
<dbReference type="SUPFAM" id="SSF54197">
    <property type="entry name" value="HIT-like"/>
    <property type="match status" value="1"/>
</dbReference>
<dbReference type="AlphaFoldDB" id="A0AAD9RJK2"/>
<reference evidence="15" key="1">
    <citation type="submission" date="2021-08" db="EMBL/GenBank/DDBJ databases">
        <authorList>
            <person name="Misof B."/>
            <person name="Oliver O."/>
            <person name="Podsiadlowski L."/>
            <person name="Donath A."/>
            <person name="Peters R."/>
            <person name="Mayer C."/>
            <person name="Rust J."/>
            <person name="Gunkel S."/>
            <person name="Lesny P."/>
            <person name="Martin S."/>
            <person name="Oeyen J.P."/>
            <person name="Petersen M."/>
            <person name="Panagiotis P."/>
            <person name="Wilbrandt J."/>
            <person name="Tanja T."/>
        </authorList>
    </citation>
    <scope>NUCLEOTIDE SEQUENCE</scope>
    <source>
        <strain evidence="15">GBR_01_08_01A</strain>
        <tissue evidence="15">Thorax + abdomen</tissue>
    </source>
</reference>
<protein>
    <recommendedName>
        <fullName evidence="6">GDP-D-glucose phosphorylase 1</fullName>
        <ecNumber evidence="5">2.7.7.78</ecNumber>
    </recommendedName>
</protein>
<evidence type="ECO:0000256" key="10">
    <source>
        <dbReference type="ARBA" id="ARBA00022695"/>
    </source>
</evidence>
<dbReference type="EMBL" id="JAIFRP010000045">
    <property type="protein sequence ID" value="KAK2580914.1"/>
    <property type="molecule type" value="Genomic_DNA"/>
</dbReference>
<comment type="function">
    <text evidence="2">Specific and highly efficient GDP-D-glucose phosphorylase regulating the levels of GDP-D-glucose in cells.</text>
</comment>
<evidence type="ECO:0000313" key="16">
    <source>
        <dbReference type="Proteomes" id="UP001258017"/>
    </source>
</evidence>
<dbReference type="GO" id="GO:0006006">
    <property type="term" value="P:glucose metabolic process"/>
    <property type="evidence" value="ECO:0007669"/>
    <property type="project" value="TreeGrafter"/>
</dbReference>
<dbReference type="PANTHER" id="PTHR20884">
    <property type="entry name" value="GDP-D-GLUCOSE PHOSPHORYLASE 1"/>
    <property type="match status" value="1"/>
</dbReference>
<comment type="caution">
    <text evidence="15">The sequence shown here is derived from an EMBL/GenBank/DDBJ whole genome shotgun (WGS) entry which is preliminary data.</text>
</comment>
<comment type="subcellular location">
    <subcellularLocation>
        <location evidence="3">Cytoplasm</location>
    </subcellularLocation>
</comment>
<dbReference type="InterPro" id="IPR058866">
    <property type="entry name" value="GDPGP1_N"/>
</dbReference>
<dbReference type="Pfam" id="PF26217">
    <property type="entry name" value="GDPGP1_N"/>
    <property type="match status" value="1"/>
</dbReference>
<keyword evidence="9" id="KW-0808">Transferase</keyword>
<keyword evidence="11" id="KW-0547">Nucleotide-binding</keyword>
<comment type="catalytic activity">
    <reaction evidence="1">
        <text>GDP-alpha-D-glucose + phosphate = alpha-D-glucose 1-phosphate + GDP + H(+)</text>
        <dbReference type="Rhea" id="RHEA:30387"/>
        <dbReference type="ChEBI" id="CHEBI:15378"/>
        <dbReference type="ChEBI" id="CHEBI:43474"/>
        <dbReference type="ChEBI" id="CHEBI:58189"/>
        <dbReference type="ChEBI" id="CHEBI:58601"/>
        <dbReference type="ChEBI" id="CHEBI:62230"/>
        <dbReference type="EC" id="2.7.7.78"/>
    </reaction>
</comment>
<evidence type="ECO:0000256" key="6">
    <source>
        <dbReference type="ARBA" id="ARBA00018857"/>
    </source>
</evidence>
<dbReference type="InterPro" id="IPR026506">
    <property type="entry name" value="GDPGP"/>
</dbReference>
<dbReference type="GO" id="GO:0016787">
    <property type="term" value="F:hydrolase activity"/>
    <property type="evidence" value="ECO:0007669"/>
    <property type="project" value="UniProtKB-KW"/>
</dbReference>
<keyword evidence="16" id="KW-1185">Reference proteome</keyword>
<evidence type="ECO:0000259" key="14">
    <source>
        <dbReference type="Pfam" id="PF26217"/>
    </source>
</evidence>
<evidence type="ECO:0000256" key="2">
    <source>
        <dbReference type="ARBA" id="ARBA00003049"/>
    </source>
</evidence>